<reference evidence="4" key="1">
    <citation type="submission" date="2020-01" db="EMBL/GenBank/DDBJ databases">
        <authorList>
            <person name="Rat A."/>
        </authorList>
    </citation>
    <scope>NUCLEOTIDE SEQUENCE</scope>
    <source>
        <strain evidence="4">LMG 31161</strain>
    </source>
</reference>
<evidence type="ECO:0000256" key="1">
    <source>
        <dbReference type="ARBA" id="ARBA00022679"/>
    </source>
</evidence>
<dbReference type="InterPro" id="IPR051159">
    <property type="entry name" value="Hexapeptide_acetyltransf"/>
</dbReference>
<dbReference type="InterPro" id="IPR001451">
    <property type="entry name" value="Hexapep"/>
</dbReference>
<comment type="caution">
    <text evidence="4">The sequence shown here is derived from an EMBL/GenBank/DDBJ whole genome shotgun (WGS) entry which is preliminary data.</text>
</comment>
<dbReference type="PANTHER" id="PTHR23416">
    <property type="entry name" value="SIALIC ACID SYNTHASE-RELATED"/>
    <property type="match status" value="1"/>
</dbReference>
<dbReference type="Proteomes" id="UP000746741">
    <property type="component" value="Unassembled WGS sequence"/>
</dbReference>
<evidence type="ECO:0000313" key="5">
    <source>
        <dbReference type="EMBL" id="NKE19050.1"/>
    </source>
</evidence>
<evidence type="ECO:0000313" key="7">
    <source>
        <dbReference type="Proteomes" id="UP001138708"/>
    </source>
</evidence>
<keyword evidence="1" id="KW-0808">Transferase</keyword>
<keyword evidence="2" id="KW-0677">Repeat</keyword>
<dbReference type="EMBL" id="JAAEDK010000037">
    <property type="protein sequence ID" value="MBR0660776.1"/>
    <property type="molecule type" value="Genomic_DNA"/>
</dbReference>
<sequence>MPLALRIHPTARAEIDPGLIERTEGLVEAGPGAHVILGRPRNFSQRGRLVVSAAADSTVDMAARCFFNGLTIRVNAKGAIHIAPDCTFNGAELVAFDGPSIRIGRDCMFSSEIRATTTDHHVIRDAATGEQINLPSDIVIGDHVWIGRGVQLLKGAAIGEGSVIGARSLVTGEIAPHSLALGVPAKVVRSGIVWER</sequence>
<dbReference type="RefSeq" id="WP_168042958.1">
    <property type="nucleotide sequence ID" value="NZ_JAAEDK010000037.1"/>
</dbReference>
<name>A0A9X9WKB6_9PROT</name>
<dbReference type="Pfam" id="PF00132">
    <property type="entry name" value="Hexapep"/>
    <property type="match status" value="1"/>
</dbReference>
<accession>A0A9X9WKB6</accession>
<organism evidence="4 7">
    <name type="scientific">Neoroseomonas oryzicola</name>
    <dbReference type="NCBI Taxonomy" id="535904"/>
    <lineage>
        <taxon>Bacteria</taxon>
        <taxon>Pseudomonadati</taxon>
        <taxon>Pseudomonadota</taxon>
        <taxon>Alphaproteobacteria</taxon>
        <taxon>Acetobacterales</taxon>
        <taxon>Acetobacteraceae</taxon>
        <taxon>Neoroseomonas</taxon>
    </lineage>
</organism>
<evidence type="ECO:0000256" key="2">
    <source>
        <dbReference type="ARBA" id="ARBA00022737"/>
    </source>
</evidence>
<evidence type="ECO:0000313" key="4">
    <source>
        <dbReference type="EMBL" id="MBR0660776.1"/>
    </source>
</evidence>
<dbReference type="GO" id="GO:0016746">
    <property type="term" value="F:acyltransferase activity"/>
    <property type="evidence" value="ECO:0007669"/>
    <property type="project" value="UniProtKB-KW"/>
</dbReference>
<dbReference type="SUPFAM" id="SSF51161">
    <property type="entry name" value="Trimeric LpxA-like enzymes"/>
    <property type="match status" value="1"/>
</dbReference>
<reference evidence="5 6" key="2">
    <citation type="submission" date="2020-02" db="EMBL/GenBank/DDBJ databases">
        <authorList>
            <person name="Sun Q."/>
            <person name="Inoue M."/>
        </authorList>
    </citation>
    <scope>NUCLEOTIDE SEQUENCE [LARGE SCALE GENOMIC DNA]</scope>
    <source>
        <strain evidence="5 6">KCTC 22478</strain>
    </source>
</reference>
<dbReference type="PANTHER" id="PTHR23416:SF78">
    <property type="entry name" value="LIPOPOLYSACCHARIDE BIOSYNTHESIS O-ACETYL TRANSFERASE WBBJ-RELATED"/>
    <property type="match status" value="1"/>
</dbReference>
<dbReference type="Gene3D" id="2.160.10.10">
    <property type="entry name" value="Hexapeptide repeat proteins"/>
    <property type="match status" value="1"/>
</dbReference>
<protein>
    <submittedName>
        <fullName evidence="4">Acyltransferase</fullName>
    </submittedName>
</protein>
<dbReference type="InterPro" id="IPR018357">
    <property type="entry name" value="Hexapep_transf_CS"/>
</dbReference>
<dbReference type="EMBL" id="JAAVUP010000007">
    <property type="protein sequence ID" value="NKE19050.1"/>
    <property type="molecule type" value="Genomic_DNA"/>
</dbReference>
<proteinExistence type="predicted"/>
<evidence type="ECO:0000313" key="6">
    <source>
        <dbReference type="Proteomes" id="UP000746741"/>
    </source>
</evidence>
<keyword evidence="6" id="KW-1185">Reference proteome</keyword>
<dbReference type="InterPro" id="IPR011004">
    <property type="entry name" value="Trimer_LpxA-like_sf"/>
</dbReference>
<gene>
    <name evidence="5" type="ORF">GWK15_18990</name>
    <name evidence="4" type="ORF">GXW75_16075</name>
</gene>
<evidence type="ECO:0000256" key="3">
    <source>
        <dbReference type="ARBA" id="ARBA00023315"/>
    </source>
</evidence>
<reference evidence="4" key="3">
    <citation type="journal article" date="2021" name="Syst. Appl. Microbiol.">
        <title>Roseomonas hellenica sp. nov., isolated from roots of wild-growing Alkanna tinctoria.</title>
        <authorList>
            <person name="Rat A."/>
            <person name="Naranjo H.D."/>
            <person name="Lebbe L."/>
            <person name="Cnockaert M."/>
            <person name="Krigas N."/>
            <person name="Grigoriadou K."/>
            <person name="Maloupa E."/>
            <person name="Willems A."/>
        </authorList>
    </citation>
    <scope>NUCLEOTIDE SEQUENCE</scope>
    <source>
        <strain evidence="4">LMG 31161</strain>
    </source>
</reference>
<dbReference type="Proteomes" id="UP001138708">
    <property type="component" value="Unassembled WGS sequence"/>
</dbReference>
<dbReference type="PROSITE" id="PS00101">
    <property type="entry name" value="HEXAPEP_TRANSFERASES"/>
    <property type="match status" value="1"/>
</dbReference>
<dbReference type="AlphaFoldDB" id="A0A9X9WKB6"/>
<dbReference type="CDD" id="cd04647">
    <property type="entry name" value="LbH_MAT_like"/>
    <property type="match status" value="1"/>
</dbReference>
<keyword evidence="3 4" id="KW-0012">Acyltransferase</keyword>